<feature type="domain" description="NAD-dependent epimerase/dehydratase" evidence="1">
    <location>
        <begin position="82"/>
        <end position="205"/>
    </location>
</feature>
<accession>A0ABW4TLG4</accession>
<dbReference type="PANTHER" id="PTHR43245">
    <property type="entry name" value="BIFUNCTIONAL POLYMYXIN RESISTANCE PROTEIN ARNA"/>
    <property type="match status" value="1"/>
</dbReference>
<dbReference type="Proteomes" id="UP001597351">
    <property type="component" value="Unassembled WGS sequence"/>
</dbReference>
<dbReference type="SUPFAM" id="SSF51735">
    <property type="entry name" value="NAD(P)-binding Rossmann-fold domains"/>
    <property type="match status" value="1"/>
</dbReference>
<gene>
    <name evidence="2" type="ORF">ACFSDE_11140</name>
</gene>
<feature type="domain" description="NAD-dependent epimerase/dehydratase" evidence="1">
    <location>
        <begin position="4"/>
        <end position="51"/>
    </location>
</feature>
<evidence type="ECO:0000259" key="1">
    <source>
        <dbReference type="Pfam" id="PF01370"/>
    </source>
</evidence>
<comment type="caution">
    <text evidence="2">The sequence shown here is derived from an EMBL/GenBank/DDBJ whole genome shotgun (WGS) entry which is preliminary data.</text>
</comment>
<dbReference type="InterPro" id="IPR036291">
    <property type="entry name" value="NAD(P)-bd_dom_sf"/>
</dbReference>
<organism evidence="2 3">
    <name type="scientific">Nocardioides aestuarii</name>
    <dbReference type="NCBI Taxonomy" id="252231"/>
    <lineage>
        <taxon>Bacteria</taxon>
        <taxon>Bacillati</taxon>
        <taxon>Actinomycetota</taxon>
        <taxon>Actinomycetes</taxon>
        <taxon>Propionibacteriales</taxon>
        <taxon>Nocardioidaceae</taxon>
        <taxon>Nocardioides</taxon>
    </lineage>
</organism>
<dbReference type="InterPro" id="IPR001509">
    <property type="entry name" value="Epimerase_deHydtase"/>
</dbReference>
<sequence length="322" mass="34051">MRLLVVGGTRFIGKHVVEAALAAGHDVTLVHRNPTDLFPEARHVLADRDGDLSALAEGEWDATVDVCAYLPRQVRSLAAALGGRGGHHVLVSSVSVYADPPGPGGDESSALLPAAGEDVEDVTAETYGSLKVSCELAASEVHGDDVALVRPTYVVGPDDYTGRFPWWVRRLQRGGEVLAPGAPDDPAQVVDVRDLAALVLTLASEGLTGPFNAVRPHVAWSVLLESAAAVAPEGTTLTWVDGEWLVGQGVTARELPLWSEGVADWASAMSPARAEAVGLRHRPMAEIVRDTAAWVTDARLVGGVGLTPEHEAELLDRSRSER</sequence>
<dbReference type="PANTHER" id="PTHR43245:SF13">
    <property type="entry name" value="UDP-D-APIOSE_UDP-D-XYLOSE SYNTHASE 2"/>
    <property type="match status" value="1"/>
</dbReference>
<dbReference type="Pfam" id="PF01370">
    <property type="entry name" value="Epimerase"/>
    <property type="match status" value="2"/>
</dbReference>
<evidence type="ECO:0000313" key="3">
    <source>
        <dbReference type="Proteomes" id="UP001597351"/>
    </source>
</evidence>
<evidence type="ECO:0000313" key="2">
    <source>
        <dbReference type="EMBL" id="MFD1947345.1"/>
    </source>
</evidence>
<dbReference type="RefSeq" id="WP_343918353.1">
    <property type="nucleotide sequence ID" value="NZ_BAAAJT010000002.1"/>
</dbReference>
<dbReference type="InterPro" id="IPR050177">
    <property type="entry name" value="Lipid_A_modif_metabolic_enz"/>
</dbReference>
<name>A0ABW4TLG4_9ACTN</name>
<reference evidence="3" key="1">
    <citation type="journal article" date="2019" name="Int. J. Syst. Evol. Microbiol.">
        <title>The Global Catalogue of Microorganisms (GCM) 10K type strain sequencing project: providing services to taxonomists for standard genome sequencing and annotation.</title>
        <authorList>
            <consortium name="The Broad Institute Genomics Platform"/>
            <consortium name="The Broad Institute Genome Sequencing Center for Infectious Disease"/>
            <person name="Wu L."/>
            <person name="Ma J."/>
        </authorList>
    </citation>
    <scope>NUCLEOTIDE SEQUENCE [LARGE SCALE GENOMIC DNA]</scope>
    <source>
        <strain evidence="3">CGMCC 1.12477</strain>
    </source>
</reference>
<protein>
    <submittedName>
        <fullName evidence="2">NAD-dependent epimerase/dehydratase family protein</fullName>
    </submittedName>
</protein>
<dbReference type="Gene3D" id="3.40.50.720">
    <property type="entry name" value="NAD(P)-binding Rossmann-like Domain"/>
    <property type="match status" value="1"/>
</dbReference>
<keyword evidence="3" id="KW-1185">Reference proteome</keyword>
<proteinExistence type="predicted"/>
<dbReference type="EMBL" id="JBHUGD010000003">
    <property type="protein sequence ID" value="MFD1947345.1"/>
    <property type="molecule type" value="Genomic_DNA"/>
</dbReference>